<name>A0A8H7ZVC1_9FUNG</name>
<proteinExistence type="predicted"/>
<dbReference type="InterPro" id="IPR011990">
    <property type="entry name" value="TPR-like_helical_dom_sf"/>
</dbReference>
<feature type="non-terminal residue" evidence="2">
    <location>
        <position position="520"/>
    </location>
</feature>
<feature type="region of interest" description="Disordered" evidence="1">
    <location>
        <begin position="200"/>
        <end position="222"/>
    </location>
</feature>
<evidence type="ECO:0008006" key="4">
    <source>
        <dbReference type="Google" id="ProtNLM"/>
    </source>
</evidence>
<dbReference type="OrthoDB" id="185373at2759"/>
<gene>
    <name evidence="2" type="ORF">BJ554DRAFT_7788</name>
</gene>
<evidence type="ECO:0000256" key="1">
    <source>
        <dbReference type="SAM" id="MobiDB-lite"/>
    </source>
</evidence>
<sequence length="520" mass="57338">MALARRLPGPCAELLRLRRWSPAGRSSGDGGRCGARPGCACQQHQRRLGTAAVSPGFPSAAAPPNPPFRRSGRPQGLRCGSARASAAAVEAAAPTPAPAAAAPQKHARKSRRRYSKHVRRRPPGWGVVRDASWDHARCGPRLSLVRAVGSLPGWAEISGRHIRWFSAAPCPRSRDWDLCDPCGDGREGVTDPDYWEAGASGWSVGEPSLDAPPRKRPRSNGRDFHEFFPSSCELLEMAERNDIVRGICGRTDQSGIFLARVPADIPDIALQADELLEVARSLRQDAEVSAEAAREALLKAIDFGFSITATRIYSRIWTSGFDAALSVEEHYAAFRFAPYLGFDRLTVRKILEPMSAKNAALAWDCCRSFGKRMSMEDHQYRIRVLSYGKDVMGTQGAMFDMKSDGWMPNLETYRLLARAYATSIDPLQTLDVLKLIRDANLVPDQPIYREIVRMHCALGDGEGAKRLLDSMLSTNRVIELMKEGKTAAGREELDLLHRRLPPSAGVAPPDRRPLKWDAEL</sequence>
<dbReference type="AlphaFoldDB" id="A0A8H7ZVC1"/>
<dbReference type="Proteomes" id="UP000673691">
    <property type="component" value="Unassembled WGS sequence"/>
</dbReference>
<feature type="compositionally biased region" description="Basic residues" evidence="1">
    <location>
        <begin position="105"/>
        <end position="121"/>
    </location>
</feature>
<evidence type="ECO:0000313" key="3">
    <source>
        <dbReference type="Proteomes" id="UP000673691"/>
    </source>
</evidence>
<feature type="region of interest" description="Disordered" evidence="1">
    <location>
        <begin position="50"/>
        <end position="77"/>
    </location>
</feature>
<comment type="caution">
    <text evidence="2">The sequence shown here is derived from an EMBL/GenBank/DDBJ whole genome shotgun (WGS) entry which is preliminary data.</text>
</comment>
<keyword evidence="3" id="KW-1185">Reference proteome</keyword>
<protein>
    <recommendedName>
        <fullName evidence="4">Pentatricopeptide repeat-containing protein</fullName>
    </recommendedName>
</protein>
<feature type="compositionally biased region" description="Low complexity" evidence="1">
    <location>
        <begin position="51"/>
        <end position="60"/>
    </location>
</feature>
<feature type="region of interest" description="Disordered" evidence="1">
    <location>
        <begin position="499"/>
        <end position="520"/>
    </location>
</feature>
<feature type="compositionally biased region" description="Basic and acidic residues" evidence="1">
    <location>
        <begin position="509"/>
        <end position="520"/>
    </location>
</feature>
<dbReference type="EMBL" id="JAEFCI010005599">
    <property type="protein sequence ID" value="KAG5460196.1"/>
    <property type="molecule type" value="Genomic_DNA"/>
</dbReference>
<accession>A0A8H7ZVC1</accession>
<feature type="compositionally biased region" description="Low complexity" evidence="1">
    <location>
        <begin position="92"/>
        <end position="104"/>
    </location>
</feature>
<feature type="region of interest" description="Disordered" evidence="1">
    <location>
        <begin position="92"/>
        <end position="121"/>
    </location>
</feature>
<evidence type="ECO:0000313" key="2">
    <source>
        <dbReference type="EMBL" id="KAG5460196.1"/>
    </source>
</evidence>
<dbReference type="Gene3D" id="1.25.40.10">
    <property type="entry name" value="Tetratricopeptide repeat domain"/>
    <property type="match status" value="1"/>
</dbReference>
<reference evidence="2 3" key="1">
    <citation type="journal article" name="Sci. Rep.">
        <title>Genome-scale phylogenetic analyses confirm Olpidium as the closest living zoosporic fungus to the non-flagellated, terrestrial fungi.</title>
        <authorList>
            <person name="Chang Y."/>
            <person name="Rochon D."/>
            <person name="Sekimoto S."/>
            <person name="Wang Y."/>
            <person name="Chovatia M."/>
            <person name="Sandor L."/>
            <person name="Salamov A."/>
            <person name="Grigoriev I.V."/>
            <person name="Stajich J.E."/>
            <person name="Spatafora J.W."/>
        </authorList>
    </citation>
    <scope>NUCLEOTIDE SEQUENCE [LARGE SCALE GENOMIC DNA]</scope>
    <source>
        <strain evidence="2">S191</strain>
    </source>
</reference>
<organism evidence="2 3">
    <name type="scientific">Olpidium bornovanus</name>
    <dbReference type="NCBI Taxonomy" id="278681"/>
    <lineage>
        <taxon>Eukaryota</taxon>
        <taxon>Fungi</taxon>
        <taxon>Fungi incertae sedis</taxon>
        <taxon>Olpidiomycota</taxon>
        <taxon>Olpidiomycotina</taxon>
        <taxon>Olpidiomycetes</taxon>
        <taxon>Olpidiales</taxon>
        <taxon>Olpidiaceae</taxon>
        <taxon>Olpidium</taxon>
    </lineage>
</organism>